<dbReference type="Pfam" id="PF03184">
    <property type="entry name" value="DDE_1"/>
    <property type="match status" value="1"/>
</dbReference>
<feature type="region of interest" description="Disordered" evidence="1">
    <location>
        <begin position="370"/>
        <end position="402"/>
    </location>
</feature>
<comment type="caution">
    <text evidence="3">The sequence shown here is derived from an EMBL/GenBank/DDBJ whole genome shotgun (WGS) entry which is preliminary data.</text>
</comment>
<sequence>MHDQHVKQSVNTTIPPRGVPRCGLSQTAVHAHNRGTCLLMVISLLSCNWFPDAILNSQNRCSRTKRGSSPVRSTNRRQIVNHGTMTRWRGQFWNLCQDPWGHSRQPSSSMFPRQPLKGVCRKSGMENLSWKPQRTSSLYTKKSNWFRTSLTWKVEIRKFHLEHPKPRLSPELWDTTEPQLQQFLSYCDNNMKNFILEQTGFGVSMKREFLKFRKKKKVQERRKLHALLFIFSRKRPNNEFLDHAPPGTTADFVDFTNPTADKPVPLLLDGPATHTKSLYLVLLAREHHVVIICFPPHCTHRMLPLDPVLHFLSQYYTQEVDKWLLQHPGRSVSEKQVAELYGKAFMRATLLQTGAQVEIQEFNKSCCQGGPKQDGKLNEQLEPAPVTPHSSPQEKRNSSFSIASPDVVVKIPHSKRNSTKSRSGKTSLLTSTPYKDELFAAESLNQKKTSNVSKKTQKVSCILFGESSKSKTHDSNSSSDEDMMLHVCTAINFIQDLLTKKAVNAGVRARRHGNGDVPPGPARLPVTHPRPHGEGASNYYTCQLPSSNARPATAAGEAGADRRQEKKLREGKFPVEVLCSTKLGRKCVLPKKLESKLAEYCMVTEEMFYGLRTNNIRRLAFQLEARKRETPFLRRQMSSRTFYVVIHHSHCANLKLFLQLEQRVSVKRNPYKSLQLVNFSPSKIFNVDETGLTAVQHNCSKVVCLKGKKQVTSLSSPERGALITLVTCMSASGRYITPMLVFPRKNMKAELIQVTPPDTIAVCHPSGWIQQELFTQWMIHFVDHVKPKPDDPVVLVLDGHYSHSRNIDVIEIGRKRGVQLVCLPPHSTQKLQTLDVSFLSSLKTYYAKEI</sequence>
<dbReference type="InterPro" id="IPR004875">
    <property type="entry name" value="DDE_SF_endonuclease_dom"/>
</dbReference>
<evidence type="ECO:0000313" key="4">
    <source>
        <dbReference type="Proteomes" id="UP001159363"/>
    </source>
</evidence>
<feature type="region of interest" description="Disordered" evidence="1">
    <location>
        <begin position="510"/>
        <end position="541"/>
    </location>
</feature>
<dbReference type="PANTHER" id="PTHR19303:SF74">
    <property type="entry name" value="POGO TRANSPOSABLE ELEMENT WITH KRAB DOMAIN"/>
    <property type="match status" value="1"/>
</dbReference>
<evidence type="ECO:0000259" key="2">
    <source>
        <dbReference type="Pfam" id="PF03184"/>
    </source>
</evidence>
<name>A0ABQ9I0N9_9NEOP</name>
<dbReference type="EMBL" id="JARBHB010000003">
    <property type="protein sequence ID" value="KAJ8890190.1"/>
    <property type="molecule type" value="Genomic_DNA"/>
</dbReference>
<proteinExistence type="predicted"/>
<dbReference type="InterPro" id="IPR050863">
    <property type="entry name" value="CenT-Element_Derived"/>
</dbReference>
<dbReference type="Proteomes" id="UP001159363">
    <property type="component" value="Chromosome 3"/>
</dbReference>
<dbReference type="PANTHER" id="PTHR19303">
    <property type="entry name" value="TRANSPOSON"/>
    <property type="match status" value="1"/>
</dbReference>
<feature type="domain" description="DDE-1" evidence="2">
    <location>
        <begin position="724"/>
        <end position="848"/>
    </location>
</feature>
<evidence type="ECO:0000313" key="3">
    <source>
        <dbReference type="EMBL" id="KAJ8890190.1"/>
    </source>
</evidence>
<reference evidence="3 4" key="1">
    <citation type="submission" date="2023-02" db="EMBL/GenBank/DDBJ databases">
        <title>LHISI_Scaffold_Assembly.</title>
        <authorList>
            <person name="Stuart O.P."/>
            <person name="Cleave R."/>
            <person name="Magrath M.J.L."/>
            <person name="Mikheyev A.S."/>
        </authorList>
    </citation>
    <scope>NUCLEOTIDE SEQUENCE [LARGE SCALE GENOMIC DNA]</scope>
    <source>
        <strain evidence="3">Daus_M_001</strain>
        <tissue evidence="3">Leg muscle</tissue>
    </source>
</reference>
<accession>A0ABQ9I0N9</accession>
<organism evidence="3 4">
    <name type="scientific">Dryococelus australis</name>
    <dbReference type="NCBI Taxonomy" id="614101"/>
    <lineage>
        <taxon>Eukaryota</taxon>
        <taxon>Metazoa</taxon>
        <taxon>Ecdysozoa</taxon>
        <taxon>Arthropoda</taxon>
        <taxon>Hexapoda</taxon>
        <taxon>Insecta</taxon>
        <taxon>Pterygota</taxon>
        <taxon>Neoptera</taxon>
        <taxon>Polyneoptera</taxon>
        <taxon>Phasmatodea</taxon>
        <taxon>Verophasmatodea</taxon>
        <taxon>Anareolatae</taxon>
        <taxon>Phasmatidae</taxon>
        <taxon>Eurycanthinae</taxon>
        <taxon>Dryococelus</taxon>
    </lineage>
</organism>
<gene>
    <name evidence="3" type="ORF">PR048_009697</name>
</gene>
<evidence type="ECO:0000256" key="1">
    <source>
        <dbReference type="SAM" id="MobiDB-lite"/>
    </source>
</evidence>
<keyword evidence="4" id="KW-1185">Reference proteome</keyword>
<protein>
    <recommendedName>
        <fullName evidence="2">DDE-1 domain-containing protein</fullName>
    </recommendedName>
</protein>